<reference evidence="10 11" key="1">
    <citation type="submission" date="2009-12" db="EMBL/GenBank/DDBJ databases">
        <title>The draft genome of Batrachochytrium dendrobatidis.</title>
        <authorList>
            <consortium name="US DOE Joint Genome Institute (JGI-PGF)"/>
            <person name="Kuo A."/>
            <person name="Salamov A."/>
            <person name="Schmutz J."/>
            <person name="Lucas S."/>
            <person name="Pitluck S."/>
            <person name="Rosenblum E."/>
            <person name="Stajich J."/>
            <person name="Eisen M."/>
            <person name="Grigoriev I.V."/>
        </authorList>
    </citation>
    <scope>NUCLEOTIDE SEQUENCE [LARGE SCALE GENOMIC DNA]</scope>
    <source>
        <strain evidence="11">JAM81 / FGSC 10211</strain>
    </source>
</reference>
<evidence type="ECO:0000256" key="1">
    <source>
        <dbReference type="ARBA" id="ARBA00004970"/>
    </source>
</evidence>
<sequence>MISLHSHSGQYCMHAAGQLEDVVKRAIELGFQVYGLTEHMPRTRLQDLYPEESHLTPSDLAILFSDFYIHAQALQAKYKDQITLLIGMETELIHEATLGEIKSICQKTPFDYLVGSVHHVRGFPIDFDEPGFTKLEKHLVDQIAFESNQTVASDLLKDASIGTEMAFQEYFDAQYSLIDQIRPAVVAHFDLVRLFRPTFPLSQQVWTKIDRNIQLISQYGGLVEINSRAWKKQLRDAYPQRDILKKMIDAGLRFCVSDDSHGPKDVGMHYDRLAVYLAEMGIHEISYPTPLANKKDQTDVGKNDQVQVVTLTNVLESLVWERCGAVAMQNPHGFNKDDEKGCNKHS</sequence>
<keyword evidence="4 8" id="KW-0028">Amino-acid biosynthesis</keyword>
<evidence type="ECO:0000313" key="11">
    <source>
        <dbReference type="Proteomes" id="UP000007241"/>
    </source>
</evidence>
<dbReference type="FunCoup" id="F4NZ26">
    <property type="interactions" value="79"/>
</dbReference>
<proteinExistence type="inferred from homology"/>
<evidence type="ECO:0000256" key="8">
    <source>
        <dbReference type="RuleBase" id="RU366003"/>
    </source>
</evidence>
<dbReference type="PANTHER" id="PTHR21039">
    <property type="entry name" value="HISTIDINOL PHOSPHATASE-RELATED"/>
    <property type="match status" value="1"/>
</dbReference>
<dbReference type="EMBL" id="GL882881">
    <property type="protein sequence ID" value="EGF82129.1"/>
    <property type="molecule type" value="Genomic_DNA"/>
</dbReference>
<keyword evidence="5 8" id="KW-0378">Hydrolase</keyword>
<evidence type="ECO:0000313" key="10">
    <source>
        <dbReference type="EMBL" id="EGF82129.1"/>
    </source>
</evidence>
<accession>F4NZ26</accession>
<comment type="catalytic activity">
    <reaction evidence="7 8">
        <text>L-histidinol phosphate + H2O = L-histidinol + phosphate</text>
        <dbReference type="Rhea" id="RHEA:14465"/>
        <dbReference type="ChEBI" id="CHEBI:15377"/>
        <dbReference type="ChEBI" id="CHEBI:43474"/>
        <dbReference type="ChEBI" id="CHEBI:57699"/>
        <dbReference type="ChEBI" id="CHEBI:57980"/>
        <dbReference type="EC" id="3.1.3.15"/>
    </reaction>
</comment>
<evidence type="ECO:0000256" key="3">
    <source>
        <dbReference type="ARBA" id="ARBA00013085"/>
    </source>
</evidence>
<dbReference type="Proteomes" id="UP000007241">
    <property type="component" value="Unassembled WGS sequence"/>
</dbReference>
<dbReference type="NCBIfam" id="TIGR01856">
    <property type="entry name" value="hisJ_fam"/>
    <property type="match status" value="2"/>
</dbReference>
<comment type="similarity">
    <text evidence="2 8">Belongs to the PHP hydrolase family. HisK subfamily.</text>
</comment>
<evidence type="ECO:0000256" key="4">
    <source>
        <dbReference type="ARBA" id="ARBA00022605"/>
    </source>
</evidence>
<feature type="domain" description="PHP" evidence="9">
    <location>
        <begin position="4"/>
        <end position="227"/>
    </location>
</feature>
<evidence type="ECO:0000256" key="2">
    <source>
        <dbReference type="ARBA" id="ARBA00009152"/>
    </source>
</evidence>
<dbReference type="UniPathway" id="UPA00031">
    <property type="reaction ID" value="UER00013"/>
</dbReference>
<dbReference type="InParanoid" id="F4NZ26"/>
<dbReference type="STRING" id="684364.F4NZ26"/>
<dbReference type="GO" id="GO:0000105">
    <property type="term" value="P:L-histidine biosynthetic process"/>
    <property type="evidence" value="ECO:0000318"/>
    <property type="project" value="GO_Central"/>
</dbReference>
<dbReference type="SUPFAM" id="SSF89550">
    <property type="entry name" value="PHP domain-like"/>
    <property type="match status" value="1"/>
</dbReference>
<dbReference type="InterPro" id="IPR016195">
    <property type="entry name" value="Pol/histidinol_Pase-like"/>
</dbReference>
<comment type="pathway">
    <text evidence="1 8">Amino-acid biosynthesis; L-histidine biosynthesis; L-histidine from 5-phospho-alpha-D-ribose 1-diphosphate: step 8/9.</text>
</comment>
<dbReference type="InterPro" id="IPR004013">
    <property type="entry name" value="PHP_dom"/>
</dbReference>
<dbReference type="Pfam" id="PF02811">
    <property type="entry name" value="PHP"/>
    <property type="match status" value="1"/>
</dbReference>
<dbReference type="AlphaFoldDB" id="F4NZ26"/>
<dbReference type="FunFam" id="3.20.20.140:FF:000088">
    <property type="entry name" value="Histidinol-phosphatase"/>
    <property type="match status" value="1"/>
</dbReference>
<keyword evidence="6 8" id="KW-0368">Histidine biosynthesis</keyword>
<dbReference type="PANTHER" id="PTHR21039:SF0">
    <property type="entry name" value="HISTIDINOL-PHOSPHATASE"/>
    <property type="match status" value="1"/>
</dbReference>
<dbReference type="GO" id="GO:0004401">
    <property type="term" value="F:histidinol-phosphatase activity"/>
    <property type="evidence" value="ECO:0000318"/>
    <property type="project" value="GO_Central"/>
</dbReference>
<protein>
    <recommendedName>
        <fullName evidence="3 8">Histidinol-phosphatase</fullName>
        <shortName evidence="8">HolPase</shortName>
        <ecNumber evidence="3 8">3.1.3.15</ecNumber>
    </recommendedName>
</protein>
<keyword evidence="11" id="KW-1185">Reference proteome</keyword>
<evidence type="ECO:0000256" key="5">
    <source>
        <dbReference type="ARBA" id="ARBA00022801"/>
    </source>
</evidence>
<dbReference type="RefSeq" id="XP_006677138.1">
    <property type="nucleotide sequence ID" value="XM_006677075.1"/>
</dbReference>
<dbReference type="OrthoDB" id="5957391at2759"/>
<evidence type="ECO:0000256" key="7">
    <source>
        <dbReference type="ARBA" id="ARBA00049158"/>
    </source>
</evidence>
<dbReference type="GeneID" id="18236414"/>
<dbReference type="EC" id="3.1.3.15" evidence="3 8"/>
<evidence type="ECO:0000256" key="6">
    <source>
        <dbReference type="ARBA" id="ARBA00023102"/>
    </source>
</evidence>
<dbReference type="Gene3D" id="3.20.20.140">
    <property type="entry name" value="Metal-dependent hydrolases"/>
    <property type="match status" value="1"/>
</dbReference>
<organism evidence="10 11">
    <name type="scientific">Batrachochytrium dendrobatidis (strain JAM81 / FGSC 10211)</name>
    <name type="common">Frog chytrid fungus</name>
    <dbReference type="NCBI Taxonomy" id="684364"/>
    <lineage>
        <taxon>Eukaryota</taxon>
        <taxon>Fungi</taxon>
        <taxon>Fungi incertae sedis</taxon>
        <taxon>Chytridiomycota</taxon>
        <taxon>Chytridiomycota incertae sedis</taxon>
        <taxon>Chytridiomycetes</taxon>
        <taxon>Rhizophydiales</taxon>
        <taxon>Rhizophydiales incertae sedis</taxon>
        <taxon>Batrachochytrium</taxon>
    </lineage>
</organism>
<dbReference type="OMA" id="DYDRPMY"/>
<evidence type="ECO:0000259" key="9">
    <source>
        <dbReference type="Pfam" id="PF02811"/>
    </source>
</evidence>
<dbReference type="InterPro" id="IPR010140">
    <property type="entry name" value="Histidinol_P_phosphatase_HisJ"/>
</dbReference>
<gene>
    <name evidence="10" type="ORF">BATDEDRAFT_10054</name>
</gene>
<dbReference type="HOGENOM" id="CLU_054611_0_0_1"/>
<dbReference type="CDD" id="cd12110">
    <property type="entry name" value="PHP_HisPPase_Hisj_like"/>
    <property type="match status" value="1"/>
</dbReference>
<name>F4NZ26_BATDJ</name>